<dbReference type="AlphaFoldDB" id="A0AAV7JW55"/>
<evidence type="ECO:0000313" key="2">
    <source>
        <dbReference type="Proteomes" id="UP001165289"/>
    </source>
</evidence>
<gene>
    <name evidence="1" type="ORF">LOD99_3888</name>
</gene>
<dbReference type="PANTHER" id="PTHR45913:SF22">
    <property type="entry name" value="SCAN BOX DOMAIN-CONTAINING PROTEIN"/>
    <property type="match status" value="1"/>
</dbReference>
<reference evidence="1 2" key="1">
    <citation type="journal article" date="2023" name="BMC Biol.">
        <title>The compact genome of the sponge Oopsacas minuta (Hexactinellida) is lacking key metazoan core genes.</title>
        <authorList>
            <person name="Santini S."/>
            <person name="Schenkelaars Q."/>
            <person name="Jourda C."/>
            <person name="Duchesne M."/>
            <person name="Belahbib H."/>
            <person name="Rocher C."/>
            <person name="Selva M."/>
            <person name="Riesgo A."/>
            <person name="Vervoort M."/>
            <person name="Leys S.P."/>
            <person name="Kodjabachian L."/>
            <person name="Le Bivic A."/>
            <person name="Borchiellini C."/>
            <person name="Claverie J.M."/>
            <person name="Renard E."/>
        </authorList>
    </citation>
    <scope>NUCLEOTIDE SEQUENCE [LARGE SCALE GENOMIC DNA]</scope>
    <source>
        <strain evidence="1">SPO-2</strain>
    </source>
</reference>
<comment type="caution">
    <text evidence="1">The sequence shown here is derived from an EMBL/GenBank/DDBJ whole genome shotgun (WGS) entry which is preliminary data.</text>
</comment>
<accession>A0AAV7JW55</accession>
<dbReference type="Proteomes" id="UP001165289">
    <property type="component" value="Unassembled WGS sequence"/>
</dbReference>
<protein>
    <submittedName>
        <fullName evidence="1">Uncharacterized protein</fullName>
    </submittedName>
</protein>
<evidence type="ECO:0000313" key="1">
    <source>
        <dbReference type="EMBL" id="KAI6653052.1"/>
    </source>
</evidence>
<proteinExistence type="predicted"/>
<dbReference type="PANTHER" id="PTHR45913">
    <property type="entry name" value="EPM2A-INTERACTING PROTEIN 1"/>
    <property type="match status" value="1"/>
</dbReference>
<organism evidence="1 2">
    <name type="scientific">Oopsacas minuta</name>
    <dbReference type="NCBI Taxonomy" id="111878"/>
    <lineage>
        <taxon>Eukaryota</taxon>
        <taxon>Metazoa</taxon>
        <taxon>Porifera</taxon>
        <taxon>Hexactinellida</taxon>
        <taxon>Hexasterophora</taxon>
        <taxon>Lyssacinosida</taxon>
        <taxon>Leucopsacidae</taxon>
        <taxon>Oopsacas</taxon>
    </lineage>
</organism>
<dbReference type="InterPro" id="IPR012337">
    <property type="entry name" value="RNaseH-like_sf"/>
</dbReference>
<sequence>MLALRIAQDKAPNTTAEELMLPCGKHIVRCLIGNEGEKKICYVSLSNDIVYIKDGYFKEEFLFCHCLESTTRGEDVFIQVSEYFERRRLSWNNVTACTTDEAPAMLGNRSGFRTQVKAVNHGTKHIHCLIHLYALASKTLPSELKATLDDVINMVNFIKSSALNTRLFRLLCQEFDDEQNMLLFYTEVRWLSRGNMLSRVHFLRKEMAEFFERSERAKSRVFATSCKIKHGLLDSLT</sequence>
<dbReference type="SUPFAM" id="SSF53098">
    <property type="entry name" value="Ribonuclease H-like"/>
    <property type="match status" value="1"/>
</dbReference>
<keyword evidence="2" id="KW-1185">Reference proteome</keyword>
<dbReference type="EMBL" id="JAKMXF010000295">
    <property type="protein sequence ID" value="KAI6653052.1"/>
    <property type="molecule type" value="Genomic_DNA"/>
</dbReference>
<name>A0AAV7JW55_9METZ</name>